<dbReference type="Proteomes" id="UP000887228">
    <property type="component" value="Unassembled WGS sequence"/>
</dbReference>
<dbReference type="PANTHER" id="PTHR46656:SF3">
    <property type="entry name" value="PUTATIVE-RELATED"/>
    <property type="match status" value="1"/>
</dbReference>
<dbReference type="PANTHER" id="PTHR46656">
    <property type="entry name" value="PUTATIVE-RELATED"/>
    <property type="match status" value="1"/>
</dbReference>
<gene>
    <name evidence="1" type="ORF">KAM435_30860</name>
    <name evidence="2" type="ORF">KAM436_32100</name>
</gene>
<dbReference type="AlphaFoldDB" id="A0AA37FPN6"/>
<evidence type="ECO:0000313" key="4">
    <source>
        <dbReference type="Proteomes" id="UP000887228"/>
    </source>
</evidence>
<proteinExistence type="predicted"/>
<comment type="caution">
    <text evidence="1">The sequence shown here is derived from an EMBL/GenBank/DDBJ whole genome shotgun (WGS) entry which is preliminary data.</text>
</comment>
<dbReference type="Proteomes" id="UP000887212">
    <property type="component" value="Unassembled WGS sequence"/>
</dbReference>
<dbReference type="EMBL" id="BPMS01000015">
    <property type="protein sequence ID" value="GIZ89759.1"/>
    <property type="molecule type" value="Genomic_DNA"/>
</dbReference>
<evidence type="ECO:0000313" key="3">
    <source>
        <dbReference type="Proteomes" id="UP000887212"/>
    </source>
</evidence>
<dbReference type="SUPFAM" id="SSF53756">
    <property type="entry name" value="UDP-Glycosyltransferase/glycogen phosphorylase"/>
    <property type="match status" value="1"/>
</dbReference>
<name>A0AA37FPN6_AQUAC</name>
<dbReference type="Gene3D" id="3.40.50.2000">
    <property type="entry name" value="Glycogen Phosphorylase B"/>
    <property type="match status" value="1"/>
</dbReference>
<sequence length="206" mass="22904">MDLLSAFCITFRDKPNATLVLKFTHRDPTAGRIALLTTLSRLSPFRCRVVAINAYLDDAEYSELIQASHYLVQPSQAEASALTAQEFLSAGRPVIGPAYGALADWLTQDNAFLVSGSQQPTHWLGDVDKQLHHSALRLNWKSLCEALEQSYEITQKAPSDYRAKSLAARNSMSRRTSGAQVAATLYDFFDQVLARDKRIDLPQEVS</sequence>
<dbReference type="EMBL" id="BPMT01000015">
    <property type="protein sequence ID" value="GIZ94242.1"/>
    <property type="molecule type" value="Genomic_DNA"/>
</dbReference>
<dbReference type="CDD" id="cd01635">
    <property type="entry name" value="Glycosyltransferase_GTB-type"/>
    <property type="match status" value="1"/>
</dbReference>
<reference evidence="1 4" key="1">
    <citation type="submission" date="2021-07" db="EMBL/GenBank/DDBJ databases">
        <title>Whole genome sequencing of carbapenem-resistant Pseudomonas spp. isolated in Japan.</title>
        <authorList>
            <person name="Suzuki M."/>
            <person name="Maehana S."/>
            <person name="Kitasato H."/>
        </authorList>
    </citation>
    <scope>NUCLEOTIDE SEQUENCE</scope>
    <source>
        <strain evidence="1">KAM435</strain>
        <strain evidence="2 4">KAM436</strain>
    </source>
</reference>
<evidence type="ECO:0008006" key="5">
    <source>
        <dbReference type="Google" id="ProtNLM"/>
    </source>
</evidence>
<organism evidence="1 3">
    <name type="scientific">Aquipseudomonas alcaligenes</name>
    <name type="common">Pseudomonas alcaligenes</name>
    <dbReference type="NCBI Taxonomy" id="43263"/>
    <lineage>
        <taxon>Bacteria</taxon>
        <taxon>Pseudomonadati</taxon>
        <taxon>Pseudomonadota</taxon>
        <taxon>Gammaproteobacteria</taxon>
        <taxon>Pseudomonadales</taxon>
        <taxon>Pseudomonadaceae</taxon>
        <taxon>Aquipseudomonas</taxon>
    </lineage>
</organism>
<evidence type="ECO:0000313" key="2">
    <source>
        <dbReference type="EMBL" id="GIZ94242.1"/>
    </source>
</evidence>
<accession>A0AA37FPN6</accession>
<evidence type="ECO:0000313" key="1">
    <source>
        <dbReference type="EMBL" id="GIZ89759.1"/>
    </source>
</evidence>
<protein>
    <recommendedName>
        <fullName evidence="5">Glycosyltransferase</fullName>
    </recommendedName>
</protein>
<dbReference type="RefSeq" id="WP_203789799.1">
    <property type="nucleotide sequence ID" value="NZ_AP024354.1"/>
</dbReference>